<gene>
    <name evidence="1" type="ORF">LAV01_10890</name>
</gene>
<reference evidence="1 2" key="1">
    <citation type="submission" date="2019-07" db="EMBL/GenBank/DDBJ databases">
        <title>Whole genome shotgun sequence of Lactobacillus aviarius subsp. aviarius NBRC 102162.</title>
        <authorList>
            <person name="Hosoyama A."/>
            <person name="Uohara A."/>
            <person name="Ohji S."/>
            <person name="Ichikawa N."/>
        </authorList>
    </citation>
    <scope>NUCLEOTIDE SEQUENCE [LARGE SCALE GENOMIC DNA]</scope>
    <source>
        <strain evidence="1 2">NBRC 102162</strain>
    </source>
</reference>
<protein>
    <submittedName>
        <fullName evidence="1">Uncharacterized protein</fullName>
    </submittedName>
</protein>
<organism evidence="1 2">
    <name type="scientific">Ligilactobacillus aviarius</name>
    <dbReference type="NCBI Taxonomy" id="1606"/>
    <lineage>
        <taxon>Bacteria</taxon>
        <taxon>Bacillati</taxon>
        <taxon>Bacillota</taxon>
        <taxon>Bacilli</taxon>
        <taxon>Lactobacillales</taxon>
        <taxon>Lactobacillaceae</taxon>
        <taxon>Ligilactobacillus</taxon>
    </lineage>
</organism>
<proteinExistence type="predicted"/>
<dbReference type="GeneID" id="29933877"/>
<comment type="caution">
    <text evidence="1">The sequence shown here is derived from an EMBL/GenBank/DDBJ whole genome shotgun (WGS) entry which is preliminary data.</text>
</comment>
<evidence type="ECO:0000313" key="2">
    <source>
        <dbReference type="Proteomes" id="UP000321722"/>
    </source>
</evidence>
<name>A0A510WUK4_9LACO</name>
<dbReference type="EMBL" id="BJUI01000016">
    <property type="protein sequence ID" value="GEK42257.1"/>
    <property type="molecule type" value="Genomic_DNA"/>
</dbReference>
<dbReference type="AlphaFoldDB" id="A0A510WUK4"/>
<evidence type="ECO:0000313" key="1">
    <source>
        <dbReference type="EMBL" id="GEK42257.1"/>
    </source>
</evidence>
<sequence length="86" mass="10003">MANKRKLEDNLNKVFDCKDIHVHEVRDVDGAKLTQLLITNSNFSLRMQFVKKNGDVFTPIMTFPKISMSNFGKAIDYVKEYFDERG</sequence>
<dbReference type="Proteomes" id="UP000321722">
    <property type="component" value="Unassembled WGS sequence"/>
</dbReference>
<accession>A0A510WUK4</accession>
<keyword evidence="2" id="KW-1185">Reference proteome</keyword>
<dbReference type="RefSeq" id="WP_057827511.1">
    <property type="nucleotide sequence ID" value="NZ_BJUI01000016.1"/>
</dbReference>